<dbReference type="Gene3D" id="1.10.10.10">
    <property type="entry name" value="Winged helix-like DNA-binding domain superfamily/Winged helix DNA-binding domain"/>
    <property type="match status" value="1"/>
</dbReference>
<keyword evidence="10" id="KW-1185">Reference proteome</keyword>
<evidence type="ECO:0000256" key="3">
    <source>
        <dbReference type="ARBA" id="ARBA00022821"/>
    </source>
</evidence>
<dbReference type="InterPro" id="IPR042197">
    <property type="entry name" value="Apaf_helical"/>
</dbReference>
<organism evidence="9 10">
    <name type="scientific">Rubroshorea leprosula</name>
    <dbReference type="NCBI Taxonomy" id="152421"/>
    <lineage>
        <taxon>Eukaryota</taxon>
        <taxon>Viridiplantae</taxon>
        <taxon>Streptophyta</taxon>
        <taxon>Embryophyta</taxon>
        <taxon>Tracheophyta</taxon>
        <taxon>Spermatophyta</taxon>
        <taxon>Magnoliopsida</taxon>
        <taxon>eudicotyledons</taxon>
        <taxon>Gunneridae</taxon>
        <taxon>Pentapetalae</taxon>
        <taxon>rosids</taxon>
        <taxon>malvids</taxon>
        <taxon>Malvales</taxon>
        <taxon>Dipterocarpaceae</taxon>
        <taxon>Rubroshorea</taxon>
    </lineage>
</organism>
<proteinExistence type="predicted"/>
<keyword evidence="4" id="KW-0067">ATP-binding</keyword>
<dbReference type="InterPro" id="IPR041118">
    <property type="entry name" value="Rx_N"/>
</dbReference>
<keyword evidence="1" id="KW-0677">Repeat</keyword>
<dbReference type="Pfam" id="PF18052">
    <property type="entry name" value="Rx_N"/>
    <property type="match status" value="1"/>
</dbReference>
<keyword evidence="3" id="KW-0611">Plant defense</keyword>
<evidence type="ECO:0000259" key="7">
    <source>
        <dbReference type="Pfam" id="PF18052"/>
    </source>
</evidence>
<dbReference type="GO" id="GO:0006952">
    <property type="term" value="P:defense response"/>
    <property type="evidence" value="ECO:0007669"/>
    <property type="project" value="UniProtKB-KW"/>
</dbReference>
<dbReference type="SUPFAM" id="SSF52047">
    <property type="entry name" value="RNI-like"/>
    <property type="match status" value="1"/>
</dbReference>
<evidence type="ECO:0000256" key="2">
    <source>
        <dbReference type="ARBA" id="ARBA00022741"/>
    </source>
</evidence>
<dbReference type="InterPro" id="IPR002182">
    <property type="entry name" value="NB-ARC"/>
</dbReference>
<feature type="domain" description="Disease resistance N-terminal" evidence="7">
    <location>
        <begin position="1"/>
        <end position="55"/>
    </location>
</feature>
<feature type="compositionally biased region" description="Acidic residues" evidence="5">
    <location>
        <begin position="512"/>
        <end position="540"/>
    </location>
</feature>
<evidence type="ECO:0000259" key="8">
    <source>
        <dbReference type="Pfam" id="PF23559"/>
    </source>
</evidence>
<feature type="domain" description="Disease resistance protein winged helix" evidence="8">
    <location>
        <begin position="370"/>
        <end position="408"/>
    </location>
</feature>
<dbReference type="AlphaFoldDB" id="A0AAV5MPD6"/>
<comment type="caution">
    <text evidence="9">The sequence shown here is derived from an EMBL/GenBank/DDBJ whole genome shotgun (WGS) entry which is preliminary data.</text>
</comment>
<dbReference type="InterPro" id="IPR027417">
    <property type="entry name" value="P-loop_NTPase"/>
</dbReference>
<gene>
    <name evidence="9" type="ORF">SLEP1_g58472</name>
</gene>
<feature type="domain" description="NB-ARC" evidence="6">
    <location>
        <begin position="101"/>
        <end position="279"/>
    </location>
</feature>
<dbReference type="Gene3D" id="1.10.8.430">
    <property type="entry name" value="Helical domain of apoptotic protease-activating factors"/>
    <property type="match status" value="1"/>
</dbReference>
<sequence length="540" mass="61552">MVRGVLQDAEEKKVTGHSDLQPWLKELGNIVDEADNVVDEIAYEHLRYKVAQKQIWKKVSYFFTLSNPLAFRLKIANRIKDLNLDLASLNDWATGLGLQHRLANKLPEHIGIQQTNSSLVGMGGIGKTTMAKLVYNNELIEKHFYKKMWVCVSENFDEKKILAMMLKSLITNEKGHVNFEDKEAVVQKLKEKFVQKNSSEEIEEKNYLLILDDVWNEEQLKWDNLKKCLLGIGKRGGNRVLVTTRIEKVDSIMGAKHMHLDKLTKEDCWSIIRLKAFGNSPNSSKLEELEELEGIGRNIAEKCKGVALVANVVGGTLCNNINKDYWTSIRDDKEVWDSIENADGVLRVLQLSFDRLPIPALKQCFAFCSIFPKDFVMEKEMLIQLWMGEGYLQPFRKSYKKMEDIGGKSLPSGLPSCTALEKLDISNCDNLISIPDDLRRSWSTPNPACLARLKKLTIGGFSTELKEFPDLGFIGSHLEIPSQLHQDDDSEQQVDDNKQQDDDSVQQVNDNEQQDDDNEQQVDDNEQQDDDSVQQVDDNE</sequence>
<evidence type="ECO:0000256" key="5">
    <source>
        <dbReference type="SAM" id="MobiDB-lite"/>
    </source>
</evidence>
<dbReference type="Gene3D" id="3.40.50.300">
    <property type="entry name" value="P-loop containing nucleotide triphosphate hydrolases"/>
    <property type="match status" value="1"/>
</dbReference>
<keyword evidence="2" id="KW-0547">Nucleotide-binding</keyword>
<accession>A0AAV5MPD6</accession>
<name>A0AAV5MPD6_9ROSI</name>
<dbReference type="InterPro" id="IPR036388">
    <property type="entry name" value="WH-like_DNA-bd_sf"/>
</dbReference>
<dbReference type="PANTHER" id="PTHR36766">
    <property type="entry name" value="PLANT BROAD-SPECTRUM MILDEW RESISTANCE PROTEIN RPW8"/>
    <property type="match status" value="1"/>
</dbReference>
<evidence type="ECO:0000256" key="1">
    <source>
        <dbReference type="ARBA" id="ARBA00022737"/>
    </source>
</evidence>
<feature type="region of interest" description="Disordered" evidence="5">
    <location>
        <begin position="485"/>
        <end position="540"/>
    </location>
</feature>
<dbReference type="GO" id="GO:0043531">
    <property type="term" value="F:ADP binding"/>
    <property type="evidence" value="ECO:0007669"/>
    <property type="project" value="InterPro"/>
</dbReference>
<dbReference type="GO" id="GO:0005524">
    <property type="term" value="F:ATP binding"/>
    <property type="evidence" value="ECO:0007669"/>
    <property type="project" value="UniProtKB-KW"/>
</dbReference>
<evidence type="ECO:0000313" key="10">
    <source>
        <dbReference type="Proteomes" id="UP001054252"/>
    </source>
</evidence>
<evidence type="ECO:0000256" key="4">
    <source>
        <dbReference type="ARBA" id="ARBA00022840"/>
    </source>
</evidence>
<reference evidence="9 10" key="1">
    <citation type="journal article" date="2021" name="Commun. Biol.">
        <title>The genome of Shorea leprosula (Dipterocarpaceae) highlights the ecological relevance of drought in aseasonal tropical rainforests.</title>
        <authorList>
            <person name="Ng K.K.S."/>
            <person name="Kobayashi M.J."/>
            <person name="Fawcett J.A."/>
            <person name="Hatakeyama M."/>
            <person name="Paape T."/>
            <person name="Ng C.H."/>
            <person name="Ang C.C."/>
            <person name="Tnah L.H."/>
            <person name="Lee C.T."/>
            <person name="Nishiyama T."/>
            <person name="Sese J."/>
            <person name="O'Brien M.J."/>
            <person name="Copetti D."/>
            <person name="Mohd Noor M.I."/>
            <person name="Ong R.C."/>
            <person name="Putra M."/>
            <person name="Sireger I.Z."/>
            <person name="Indrioko S."/>
            <person name="Kosugi Y."/>
            <person name="Izuno A."/>
            <person name="Isagi Y."/>
            <person name="Lee S.L."/>
            <person name="Shimizu K.K."/>
        </authorList>
    </citation>
    <scope>NUCLEOTIDE SEQUENCE [LARGE SCALE GENOMIC DNA]</scope>
    <source>
        <strain evidence="9">214</strain>
    </source>
</reference>
<evidence type="ECO:0000259" key="6">
    <source>
        <dbReference type="Pfam" id="PF00931"/>
    </source>
</evidence>
<dbReference type="PANTHER" id="PTHR36766:SF70">
    <property type="entry name" value="DISEASE RESISTANCE PROTEIN RGA4"/>
    <property type="match status" value="1"/>
</dbReference>
<evidence type="ECO:0000313" key="9">
    <source>
        <dbReference type="EMBL" id="GKV51848.1"/>
    </source>
</evidence>
<dbReference type="SUPFAM" id="SSF52540">
    <property type="entry name" value="P-loop containing nucleoside triphosphate hydrolases"/>
    <property type="match status" value="1"/>
</dbReference>
<dbReference type="PRINTS" id="PR00364">
    <property type="entry name" value="DISEASERSIST"/>
</dbReference>
<dbReference type="Proteomes" id="UP001054252">
    <property type="component" value="Unassembled WGS sequence"/>
</dbReference>
<dbReference type="EMBL" id="BPVZ01000552">
    <property type="protein sequence ID" value="GKV51848.1"/>
    <property type="molecule type" value="Genomic_DNA"/>
</dbReference>
<dbReference type="Pfam" id="PF00931">
    <property type="entry name" value="NB-ARC"/>
    <property type="match status" value="1"/>
</dbReference>
<protein>
    <submittedName>
        <fullName evidence="9">Uncharacterized protein</fullName>
    </submittedName>
</protein>
<dbReference type="Pfam" id="PF23559">
    <property type="entry name" value="WHD_DRP"/>
    <property type="match status" value="1"/>
</dbReference>
<dbReference type="InterPro" id="IPR058922">
    <property type="entry name" value="WHD_DRP"/>
</dbReference>